<organism evidence="1">
    <name type="scientific">Rhizophora mucronata</name>
    <name type="common">Asiatic mangrove</name>
    <dbReference type="NCBI Taxonomy" id="61149"/>
    <lineage>
        <taxon>Eukaryota</taxon>
        <taxon>Viridiplantae</taxon>
        <taxon>Streptophyta</taxon>
        <taxon>Embryophyta</taxon>
        <taxon>Tracheophyta</taxon>
        <taxon>Spermatophyta</taxon>
        <taxon>Magnoliopsida</taxon>
        <taxon>eudicotyledons</taxon>
        <taxon>Gunneridae</taxon>
        <taxon>Pentapetalae</taxon>
        <taxon>rosids</taxon>
        <taxon>fabids</taxon>
        <taxon>Malpighiales</taxon>
        <taxon>Rhizophoraceae</taxon>
        <taxon>Rhizophora</taxon>
    </lineage>
</organism>
<protein>
    <submittedName>
        <fullName evidence="1">Uncharacterized protein</fullName>
    </submittedName>
</protein>
<reference evidence="1" key="1">
    <citation type="submission" date="2018-02" db="EMBL/GenBank/DDBJ databases">
        <title>Rhizophora mucronata_Transcriptome.</title>
        <authorList>
            <person name="Meera S.P."/>
            <person name="Sreeshan A."/>
            <person name="Augustine A."/>
        </authorList>
    </citation>
    <scope>NUCLEOTIDE SEQUENCE</scope>
    <source>
        <tissue evidence="1">Leaf</tissue>
    </source>
</reference>
<dbReference type="EMBL" id="GGEC01059648">
    <property type="protein sequence ID" value="MBX40132.1"/>
    <property type="molecule type" value="Transcribed_RNA"/>
</dbReference>
<evidence type="ECO:0000313" key="1">
    <source>
        <dbReference type="EMBL" id="MBX40132.1"/>
    </source>
</evidence>
<proteinExistence type="predicted"/>
<accession>A0A2P2NCI2</accession>
<name>A0A2P2NCI2_RHIMU</name>
<sequence>MFPAWYYFVKFAN</sequence>